<dbReference type="Proteomes" id="UP001341840">
    <property type="component" value="Unassembled WGS sequence"/>
</dbReference>
<dbReference type="Gene3D" id="3.30.200.20">
    <property type="entry name" value="Phosphorylase Kinase, domain 1"/>
    <property type="match status" value="1"/>
</dbReference>
<sequence>MDHANIAYDMVMVALSISLIVLGVVLFLACKKKPVESEETLPVKFCARAYPLMELDAATDGFNHRRIVGQGRLGTVYAATLSNAELVAVKRIHPFLVLSNAGFGFSSVLKWLSLAQHPNVVPIIGFSEAPGERVVVMEFVRMASLEFYLQQNQDGVSLLDWSQRFRIAAGVARGLQYLHEVVAPNIVHGCVKSSNVLIDVNFCARVSDYGLNFLAPMEKRGVVGYVDGEYWNERGGGATKESDVYGLGVVLLELLSGRGCEGGSLAHWALPLIKEMSFGEVLDGRLVIPSDISPLVRLAKVASACVGNPRKCRPSVAQVATILNDLEIEAQMFAVESNNQKPQMSAISFSQTPKESNMQLRANFLFLPNLENIARSPKKWN</sequence>
<dbReference type="PROSITE" id="PS50011">
    <property type="entry name" value="PROTEIN_KINASE_DOM"/>
    <property type="match status" value="1"/>
</dbReference>
<evidence type="ECO:0000313" key="6">
    <source>
        <dbReference type="Proteomes" id="UP001341840"/>
    </source>
</evidence>
<dbReference type="SUPFAM" id="SSF56112">
    <property type="entry name" value="Protein kinase-like (PK-like)"/>
    <property type="match status" value="1"/>
</dbReference>
<dbReference type="InterPro" id="IPR000719">
    <property type="entry name" value="Prot_kinase_dom"/>
</dbReference>
<keyword evidence="2" id="KW-0067">ATP-binding</keyword>
<gene>
    <name evidence="5" type="ORF">PIB30_045413</name>
</gene>
<keyword evidence="3" id="KW-1133">Transmembrane helix</keyword>
<dbReference type="EMBL" id="JASCZI010241932">
    <property type="protein sequence ID" value="MED6208483.1"/>
    <property type="molecule type" value="Genomic_DNA"/>
</dbReference>
<evidence type="ECO:0000256" key="1">
    <source>
        <dbReference type="ARBA" id="ARBA00022741"/>
    </source>
</evidence>
<keyword evidence="3" id="KW-0812">Transmembrane</keyword>
<dbReference type="InterPro" id="IPR001245">
    <property type="entry name" value="Ser-Thr/Tyr_kinase_cat_dom"/>
</dbReference>
<proteinExistence type="predicted"/>
<evidence type="ECO:0000313" key="5">
    <source>
        <dbReference type="EMBL" id="MED6208483.1"/>
    </source>
</evidence>
<organism evidence="5 6">
    <name type="scientific">Stylosanthes scabra</name>
    <dbReference type="NCBI Taxonomy" id="79078"/>
    <lineage>
        <taxon>Eukaryota</taxon>
        <taxon>Viridiplantae</taxon>
        <taxon>Streptophyta</taxon>
        <taxon>Embryophyta</taxon>
        <taxon>Tracheophyta</taxon>
        <taxon>Spermatophyta</taxon>
        <taxon>Magnoliopsida</taxon>
        <taxon>eudicotyledons</taxon>
        <taxon>Gunneridae</taxon>
        <taxon>Pentapetalae</taxon>
        <taxon>rosids</taxon>
        <taxon>fabids</taxon>
        <taxon>Fabales</taxon>
        <taxon>Fabaceae</taxon>
        <taxon>Papilionoideae</taxon>
        <taxon>50 kb inversion clade</taxon>
        <taxon>dalbergioids sensu lato</taxon>
        <taxon>Dalbergieae</taxon>
        <taxon>Pterocarpus clade</taxon>
        <taxon>Stylosanthes</taxon>
    </lineage>
</organism>
<evidence type="ECO:0000256" key="3">
    <source>
        <dbReference type="SAM" id="Phobius"/>
    </source>
</evidence>
<keyword evidence="3" id="KW-0472">Membrane</keyword>
<protein>
    <recommendedName>
        <fullName evidence="4">Protein kinase domain-containing protein</fullName>
    </recommendedName>
</protein>
<name>A0ABU6YGT8_9FABA</name>
<dbReference type="PANTHER" id="PTHR27001:SF39">
    <property type="entry name" value="PROTEIN KINASE SUPERFAMILY PROTEIN"/>
    <property type="match status" value="1"/>
</dbReference>
<dbReference type="Pfam" id="PF07714">
    <property type="entry name" value="PK_Tyr_Ser-Thr"/>
    <property type="match status" value="1"/>
</dbReference>
<keyword evidence="6" id="KW-1185">Reference proteome</keyword>
<reference evidence="5 6" key="1">
    <citation type="journal article" date="2023" name="Plants (Basel)">
        <title>Bridging the Gap: Combining Genomics and Transcriptomics Approaches to Understand Stylosanthes scabra, an Orphan Legume from the Brazilian Caatinga.</title>
        <authorList>
            <person name="Ferreira-Neto J.R.C."/>
            <person name="da Silva M.D."/>
            <person name="Binneck E."/>
            <person name="de Melo N.F."/>
            <person name="da Silva R.H."/>
            <person name="de Melo A.L.T.M."/>
            <person name="Pandolfi V."/>
            <person name="Bustamante F.O."/>
            <person name="Brasileiro-Vidal A.C."/>
            <person name="Benko-Iseppon A.M."/>
        </authorList>
    </citation>
    <scope>NUCLEOTIDE SEQUENCE [LARGE SCALE GENOMIC DNA]</scope>
    <source>
        <tissue evidence="5">Leaves</tissue>
    </source>
</reference>
<accession>A0ABU6YGT8</accession>
<feature type="transmembrane region" description="Helical" evidence="3">
    <location>
        <begin position="6"/>
        <end position="29"/>
    </location>
</feature>
<dbReference type="PANTHER" id="PTHR27001">
    <property type="entry name" value="OS01G0253100 PROTEIN"/>
    <property type="match status" value="1"/>
</dbReference>
<dbReference type="InterPro" id="IPR011009">
    <property type="entry name" value="Kinase-like_dom_sf"/>
</dbReference>
<keyword evidence="1" id="KW-0547">Nucleotide-binding</keyword>
<comment type="caution">
    <text evidence="5">The sequence shown here is derived from an EMBL/GenBank/DDBJ whole genome shotgun (WGS) entry which is preliminary data.</text>
</comment>
<feature type="domain" description="Protein kinase" evidence="4">
    <location>
        <begin position="62"/>
        <end position="334"/>
    </location>
</feature>
<evidence type="ECO:0000256" key="2">
    <source>
        <dbReference type="ARBA" id="ARBA00022840"/>
    </source>
</evidence>
<evidence type="ECO:0000259" key="4">
    <source>
        <dbReference type="PROSITE" id="PS50011"/>
    </source>
</evidence>
<dbReference type="Gene3D" id="1.10.510.10">
    <property type="entry name" value="Transferase(Phosphotransferase) domain 1"/>
    <property type="match status" value="1"/>
</dbReference>